<organism evidence="2">
    <name type="scientific">Aquipseudomonas alcaligenes</name>
    <name type="common">Pseudomonas alcaligenes</name>
    <dbReference type="NCBI Taxonomy" id="43263"/>
    <lineage>
        <taxon>Bacteria</taxon>
        <taxon>Pseudomonadati</taxon>
        <taxon>Pseudomonadota</taxon>
        <taxon>Gammaproteobacteria</taxon>
        <taxon>Pseudomonadales</taxon>
        <taxon>Pseudomonadaceae</taxon>
        <taxon>Aquipseudomonas</taxon>
    </lineage>
</organism>
<accession>Q939F7</accession>
<keyword evidence="1" id="KW-0472">Membrane</keyword>
<evidence type="ECO:0000256" key="1">
    <source>
        <dbReference type="SAM" id="Phobius"/>
    </source>
</evidence>
<dbReference type="AlphaFoldDB" id="Q939F7"/>
<keyword evidence="1" id="KW-1133">Transmembrane helix</keyword>
<feature type="transmembrane region" description="Helical" evidence="1">
    <location>
        <begin position="93"/>
        <end position="117"/>
    </location>
</feature>
<name>Q939F7_AQUAC</name>
<protein>
    <submittedName>
        <fullName evidence="2">Ypar16</fullName>
    </submittedName>
</protein>
<sequence length="118" mass="12245">MDLRQTTPILVTALITALVPLALGWYAYWESPQGILLYTPTANNPHPQGSPAFPIGVMAGLAASFLLSLVLVVLGGAAAYITRSRSGSSKARVKLFCKAAVTALVTSVAGAAIYAMLP</sequence>
<feature type="transmembrane region" description="Helical" evidence="1">
    <location>
        <begin position="55"/>
        <end position="81"/>
    </location>
</feature>
<keyword evidence="1" id="KW-0812">Transmembrane</keyword>
<proteinExistence type="predicted"/>
<dbReference type="EMBL" id="AY038186">
    <property type="protein sequence ID" value="AAK73301.1"/>
    <property type="molecule type" value="Genomic_DNA"/>
</dbReference>
<reference evidence="2" key="1">
    <citation type="journal article" date="2001" name="Mol. Microbiol.">
        <title>Discovery and distribution of super-integrons among pseudomonads.</title>
        <authorList>
            <person name="Vaisvila R."/>
            <person name="Morgan R.D."/>
            <person name="Posfai J."/>
            <person name="Raleigh E.A."/>
        </authorList>
    </citation>
    <scope>NUCLEOTIDE SEQUENCE</scope>
    <source>
        <strain evidence="2">ATCC 55044</strain>
    </source>
</reference>
<evidence type="ECO:0000313" key="2">
    <source>
        <dbReference type="EMBL" id="AAK73301.1"/>
    </source>
</evidence>
<feature type="transmembrane region" description="Helical" evidence="1">
    <location>
        <begin position="7"/>
        <end position="28"/>
    </location>
</feature>